<accession>A0ABQ4PWU3</accession>
<reference evidence="2" key="2">
    <citation type="journal article" date="2023" name="ISME Commun">
        <title>Characterization of a bloom-associated alphaproteobacterial lineage, 'Candidatus Phycosocius': insights into freshwater algal-bacterial interactions.</title>
        <authorList>
            <person name="Tanabe Y."/>
            <person name="Yamaguchi H."/>
            <person name="Yoshida M."/>
            <person name="Kai A."/>
            <person name="Okazaki Y."/>
        </authorList>
    </citation>
    <scope>NUCLEOTIDE SEQUENCE</scope>
    <source>
        <strain evidence="2">BOTRYCO-1</strain>
    </source>
</reference>
<organism evidence="2 3">
    <name type="scientific">Candidatus Phycosocius spiralis</name>
    <dbReference type="NCBI Taxonomy" id="2815099"/>
    <lineage>
        <taxon>Bacteria</taxon>
        <taxon>Pseudomonadati</taxon>
        <taxon>Pseudomonadota</taxon>
        <taxon>Alphaproteobacteria</taxon>
        <taxon>Caulobacterales</taxon>
        <taxon>Caulobacterales incertae sedis</taxon>
        <taxon>Candidatus Phycosocius</taxon>
    </lineage>
</organism>
<protein>
    <recommendedName>
        <fullName evidence="1">Flagellar protein FlgJ N-terminal domain-containing protein</fullName>
    </recommendedName>
</protein>
<gene>
    <name evidence="2" type="ORF">PsB1_1637</name>
</gene>
<reference evidence="2" key="1">
    <citation type="submission" date="2021-05" db="EMBL/GenBank/DDBJ databases">
        <authorList>
            <person name="Tanabe Y."/>
        </authorList>
    </citation>
    <scope>NUCLEOTIDE SEQUENCE</scope>
    <source>
        <strain evidence="2">BOTRYCO-1</strain>
    </source>
</reference>
<dbReference type="Proteomes" id="UP001161064">
    <property type="component" value="Unassembled WGS sequence"/>
</dbReference>
<evidence type="ECO:0000259" key="1">
    <source>
        <dbReference type="Pfam" id="PF10135"/>
    </source>
</evidence>
<keyword evidence="3" id="KW-1185">Reference proteome</keyword>
<dbReference type="Pfam" id="PF10135">
    <property type="entry name" value="Rod-binding"/>
    <property type="match status" value="1"/>
</dbReference>
<evidence type="ECO:0000313" key="3">
    <source>
        <dbReference type="Proteomes" id="UP001161064"/>
    </source>
</evidence>
<sequence length="112" mass="12281">MDQITPTLANSQISTASLEILGARVKSTKDHAEVEKIAKEFERMALAQMLTLMETDTDISDTIFGGGAGERAFKPFLTEEYAKGFSERGGIGIANAVKREILKIQESTQTER</sequence>
<dbReference type="InterPro" id="IPR019301">
    <property type="entry name" value="Flagellar_prot_FlgJ_N"/>
</dbReference>
<proteinExistence type="predicted"/>
<name>A0ABQ4PWU3_9PROT</name>
<feature type="domain" description="Flagellar protein FlgJ N-terminal" evidence="1">
    <location>
        <begin position="60"/>
        <end position="97"/>
    </location>
</feature>
<dbReference type="RefSeq" id="WP_284360405.1">
    <property type="nucleotide sequence ID" value="NZ_BPFZ01000010.1"/>
</dbReference>
<dbReference type="EMBL" id="BPFZ01000010">
    <property type="protein sequence ID" value="GIU67483.1"/>
    <property type="molecule type" value="Genomic_DNA"/>
</dbReference>
<comment type="caution">
    <text evidence="2">The sequence shown here is derived from an EMBL/GenBank/DDBJ whole genome shotgun (WGS) entry which is preliminary data.</text>
</comment>
<evidence type="ECO:0000313" key="2">
    <source>
        <dbReference type="EMBL" id="GIU67483.1"/>
    </source>
</evidence>